<evidence type="ECO:0000313" key="2">
    <source>
        <dbReference type="EMBL" id="AXX59864.1"/>
    </source>
</evidence>
<protein>
    <submittedName>
        <fullName evidence="2">Uncharacterized protein</fullName>
    </submittedName>
</protein>
<reference evidence="2 3" key="1">
    <citation type="submission" date="2017-01" db="EMBL/GenBank/DDBJ databases">
        <title>Complete Genome Sequence of Vibrio vulnificus FORC_053.</title>
        <authorList>
            <consortium name="Food-borne Pathogen Omics Research Center"/>
            <person name="Chung H.Y."/>
            <person name="Na E.J."/>
            <person name="Song J.S."/>
            <person name="Kim H."/>
            <person name="Lee J.-H."/>
            <person name="Ryu S."/>
            <person name="Choi S.H."/>
        </authorList>
    </citation>
    <scope>NUCLEOTIDE SEQUENCE [LARGE SCALE GENOMIC DNA]</scope>
    <source>
        <strain evidence="2 3">FORC_053</strain>
    </source>
</reference>
<feature type="transmembrane region" description="Helical" evidence="1">
    <location>
        <begin position="20"/>
        <end position="44"/>
    </location>
</feature>
<name>A0AAN1PMU8_VIBVL</name>
<gene>
    <name evidence="2" type="ORF">FORC53_1525</name>
</gene>
<dbReference type="Proteomes" id="UP000263418">
    <property type="component" value="Chromosome 1"/>
</dbReference>
<organism evidence="2 3">
    <name type="scientific">Vibrio vulnificus</name>
    <dbReference type="NCBI Taxonomy" id="672"/>
    <lineage>
        <taxon>Bacteria</taxon>
        <taxon>Pseudomonadati</taxon>
        <taxon>Pseudomonadota</taxon>
        <taxon>Gammaproteobacteria</taxon>
        <taxon>Vibrionales</taxon>
        <taxon>Vibrionaceae</taxon>
        <taxon>Vibrio</taxon>
    </lineage>
</organism>
<proteinExistence type="predicted"/>
<dbReference type="EMBL" id="CP019290">
    <property type="protein sequence ID" value="AXX59864.1"/>
    <property type="molecule type" value="Genomic_DNA"/>
</dbReference>
<dbReference type="AlphaFoldDB" id="A0AAN1PMU8"/>
<keyword evidence="1" id="KW-0812">Transmembrane</keyword>
<keyword evidence="1" id="KW-0472">Membrane</keyword>
<keyword evidence="1" id="KW-1133">Transmembrane helix</keyword>
<evidence type="ECO:0000313" key="3">
    <source>
        <dbReference type="Proteomes" id="UP000263418"/>
    </source>
</evidence>
<accession>A0AAN1PMU8</accession>
<evidence type="ECO:0000256" key="1">
    <source>
        <dbReference type="SAM" id="Phobius"/>
    </source>
</evidence>
<sequence length="89" mass="10576">MQDNDYYTISTGDFHLILELLSYSSLMFAFFGFFIGAVSVFLYFYEPVPKPKRPCIKERYYLAKLIRHPHFNDILCYSLKNHLLLKISI</sequence>